<gene>
    <name evidence="3" type="ORF">CLV52_0723</name>
</gene>
<evidence type="ECO:0000256" key="1">
    <source>
        <dbReference type="SAM" id="MobiDB-lite"/>
    </source>
</evidence>
<comment type="caution">
    <text evidence="3">The sequence shown here is derived from an EMBL/GenBank/DDBJ whole genome shotgun (WGS) entry which is preliminary data.</text>
</comment>
<evidence type="ECO:0000256" key="2">
    <source>
        <dbReference type="SAM" id="Phobius"/>
    </source>
</evidence>
<dbReference type="Proteomes" id="UP000295344">
    <property type="component" value="Unassembled WGS sequence"/>
</dbReference>
<proteinExistence type="predicted"/>
<feature type="region of interest" description="Disordered" evidence="1">
    <location>
        <begin position="87"/>
        <end position="107"/>
    </location>
</feature>
<evidence type="ECO:0000313" key="3">
    <source>
        <dbReference type="EMBL" id="TDS80169.1"/>
    </source>
</evidence>
<name>A0A4R7FRA0_9MICO</name>
<dbReference type="OrthoDB" id="5104630at2"/>
<keyword evidence="4" id="KW-1185">Reference proteome</keyword>
<keyword evidence="2" id="KW-0812">Transmembrane</keyword>
<organism evidence="3 4">
    <name type="scientific">Amnibacterium kyonggiense</name>
    <dbReference type="NCBI Taxonomy" id="595671"/>
    <lineage>
        <taxon>Bacteria</taxon>
        <taxon>Bacillati</taxon>
        <taxon>Actinomycetota</taxon>
        <taxon>Actinomycetes</taxon>
        <taxon>Micrococcales</taxon>
        <taxon>Microbacteriaceae</taxon>
        <taxon>Amnibacterium</taxon>
    </lineage>
</organism>
<keyword evidence="2" id="KW-1133">Transmembrane helix</keyword>
<sequence length="195" mass="19835">MATDPADREALRQRLYRPGVSPDDLAAYLGVAEATTIDPAGSPAVVAPAGERGPSLRPFVIGGLGVLVVAAFGGALLVGGRAAPEQASVSTPAPTAAVDTGRPDGDQGWFVTFGTEPVFDGGERDRARGAAVAEGPDMVRYTVASGDTVGAVAQRFSLCLSDVLLALPYGAAQAAMPPDQTLELSRSSTRTPPDC</sequence>
<dbReference type="AlphaFoldDB" id="A0A4R7FRA0"/>
<reference evidence="3 4" key="1">
    <citation type="submission" date="2019-03" db="EMBL/GenBank/DDBJ databases">
        <title>Genomic Encyclopedia of Archaeal and Bacterial Type Strains, Phase II (KMG-II): from individual species to whole genera.</title>
        <authorList>
            <person name="Goeker M."/>
        </authorList>
    </citation>
    <scope>NUCLEOTIDE SEQUENCE [LARGE SCALE GENOMIC DNA]</scope>
    <source>
        <strain evidence="3 4">DSM 24782</strain>
    </source>
</reference>
<dbReference type="RefSeq" id="WP_133764914.1">
    <property type="nucleotide sequence ID" value="NZ_BAAARP010000001.1"/>
</dbReference>
<accession>A0A4R7FRA0</accession>
<dbReference type="EMBL" id="SOAM01000001">
    <property type="protein sequence ID" value="TDS80169.1"/>
    <property type="molecule type" value="Genomic_DNA"/>
</dbReference>
<feature type="compositionally biased region" description="Polar residues" evidence="1">
    <location>
        <begin position="182"/>
        <end position="195"/>
    </location>
</feature>
<evidence type="ECO:0000313" key="4">
    <source>
        <dbReference type="Proteomes" id="UP000295344"/>
    </source>
</evidence>
<feature type="region of interest" description="Disordered" evidence="1">
    <location>
        <begin position="176"/>
        <end position="195"/>
    </location>
</feature>
<keyword evidence="2" id="KW-0472">Membrane</keyword>
<protein>
    <recommendedName>
        <fullName evidence="5">LysM domain-containing protein</fullName>
    </recommendedName>
</protein>
<evidence type="ECO:0008006" key="5">
    <source>
        <dbReference type="Google" id="ProtNLM"/>
    </source>
</evidence>
<feature type="transmembrane region" description="Helical" evidence="2">
    <location>
        <begin position="59"/>
        <end position="78"/>
    </location>
</feature>